<dbReference type="InterPro" id="IPR039422">
    <property type="entry name" value="MarR/SlyA-like"/>
</dbReference>
<dbReference type="SMART" id="SM00347">
    <property type="entry name" value="HTH_MARR"/>
    <property type="match status" value="1"/>
</dbReference>
<keyword evidence="7" id="KW-1185">Reference proteome</keyword>
<evidence type="ECO:0000256" key="3">
    <source>
        <dbReference type="ARBA" id="ARBA00023163"/>
    </source>
</evidence>
<reference evidence="6" key="1">
    <citation type="submission" date="2022-06" db="EMBL/GenBank/DDBJ databases">
        <title>Genomic Encyclopedia of Archaeal and Bacterial Type Strains, Phase II (KMG-II): from individual species to whole genera.</title>
        <authorList>
            <person name="Goeker M."/>
        </authorList>
    </citation>
    <scope>NUCLEOTIDE SEQUENCE</scope>
    <source>
        <strain evidence="6">DSM 43935</strain>
    </source>
</reference>
<dbReference type="GO" id="GO:0006950">
    <property type="term" value="P:response to stress"/>
    <property type="evidence" value="ECO:0007669"/>
    <property type="project" value="TreeGrafter"/>
</dbReference>
<comment type="caution">
    <text evidence="6">The sequence shown here is derived from an EMBL/GenBank/DDBJ whole genome shotgun (WGS) entry which is preliminary data.</text>
</comment>
<keyword evidence="1" id="KW-0805">Transcription regulation</keyword>
<evidence type="ECO:0000256" key="4">
    <source>
        <dbReference type="SAM" id="MobiDB-lite"/>
    </source>
</evidence>
<dbReference type="EMBL" id="JAMTCK010000015">
    <property type="protein sequence ID" value="MCP2168645.1"/>
    <property type="molecule type" value="Genomic_DNA"/>
</dbReference>
<accession>A0AAE3GJH8</accession>
<feature type="region of interest" description="Disordered" evidence="4">
    <location>
        <begin position="157"/>
        <end position="178"/>
    </location>
</feature>
<evidence type="ECO:0000259" key="5">
    <source>
        <dbReference type="SMART" id="SM00347"/>
    </source>
</evidence>
<feature type="domain" description="HTH marR-type" evidence="5">
    <location>
        <begin position="33"/>
        <end position="136"/>
    </location>
</feature>
<dbReference type="InterPro" id="IPR000835">
    <property type="entry name" value="HTH_MarR-typ"/>
</dbReference>
<evidence type="ECO:0000313" key="6">
    <source>
        <dbReference type="EMBL" id="MCP2168645.1"/>
    </source>
</evidence>
<gene>
    <name evidence="6" type="ORF">LX83_005523</name>
</gene>
<evidence type="ECO:0000313" key="7">
    <source>
        <dbReference type="Proteomes" id="UP001206128"/>
    </source>
</evidence>
<dbReference type="Proteomes" id="UP001206128">
    <property type="component" value="Unassembled WGS sequence"/>
</dbReference>
<dbReference type="Pfam" id="PF12802">
    <property type="entry name" value="MarR_2"/>
    <property type="match status" value="1"/>
</dbReference>
<dbReference type="GO" id="GO:0003700">
    <property type="term" value="F:DNA-binding transcription factor activity"/>
    <property type="evidence" value="ECO:0007669"/>
    <property type="project" value="InterPro"/>
</dbReference>
<dbReference type="GO" id="GO:0003677">
    <property type="term" value="F:DNA binding"/>
    <property type="evidence" value="ECO:0007669"/>
    <property type="project" value="UniProtKB-KW"/>
</dbReference>
<protein>
    <submittedName>
        <fullName evidence="6">DNA-binding transcriptional regulator, MarR family</fullName>
    </submittedName>
</protein>
<dbReference type="InterPro" id="IPR036388">
    <property type="entry name" value="WH-like_DNA-bd_sf"/>
</dbReference>
<sequence length="178" mass="18802">MTSPAPVGRDHEFLGTRLRHLLELLDGDLSAVYEDLGLGWFRPRFTSTVRVLAAAGPSSISEIAAATGVTHSAASQTVAQMRKAGLVTLEPGPDARQRIVRLTPAAERLVPVLNAEWAATTAAIEALEAELSAPLSRIVAEALAALHRRPMRQRIADAAPDLFDQDTRPSGGGAGKPA</sequence>
<evidence type="ECO:0000256" key="1">
    <source>
        <dbReference type="ARBA" id="ARBA00023015"/>
    </source>
</evidence>
<dbReference type="SUPFAM" id="SSF46785">
    <property type="entry name" value="Winged helix' DNA-binding domain"/>
    <property type="match status" value="1"/>
</dbReference>
<dbReference type="InterPro" id="IPR036390">
    <property type="entry name" value="WH_DNA-bd_sf"/>
</dbReference>
<organism evidence="6 7">
    <name type="scientific">Goodfellowiella coeruleoviolacea</name>
    <dbReference type="NCBI Taxonomy" id="334858"/>
    <lineage>
        <taxon>Bacteria</taxon>
        <taxon>Bacillati</taxon>
        <taxon>Actinomycetota</taxon>
        <taxon>Actinomycetes</taxon>
        <taxon>Pseudonocardiales</taxon>
        <taxon>Pseudonocardiaceae</taxon>
        <taxon>Goodfellowiella</taxon>
    </lineage>
</organism>
<evidence type="ECO:0000256" key="2">
    <source>
        <dbReference type="ARBA" id="ARBA00023125"/>
    </source>
</evidence>
<proteinExistence type="predicted"/>
<keyword evidence="3" id="KW-0804">Transcription</keyword>
<dbReference type="CDD" id="cd00090">
    <property type="entry name" value="HTH_ARSR"/>
    <property type="match status" value="1"/>
</dbReference>
<dbReference type="PANTHER" id="PTHR33164">
    <property type="entry name" value="TRANSCRIPTIONAL REGULATOR, MARR FAMILY"/>
    <property type="match status" value="1"/>
</dbReference>
<name>A0AAE3GJH8_9PSEU</name>
<dbReference type="InterPro" id="IPR011991">
    <property type="entry name" value="ArsR-like_HTH"/>
</dbReference>
<dbReference type="AlphaFoldDB" id="A0AAE3GJH8"/>
<dbReference type="PANTHER" id="PTHR33164:SF64">
    <property type="entry name" value="TRANSCRIPTIONAL REGULATOR SLYA"/>
    <property type="match status" value="1"/>
</dbReference>
<dbReference type="RefSeq" id="WP_253776698.1">
    <property type="nucleotide sequence ID" value="NZ_JAMTCK010000015.1"/>
</dbReference>
<dbReference type="Gene3D" id="1.10.10.10">
    <property type="entry name" value="Winged helix-like DNA-binding domain superfamily/Winged helix DNA-binding domain"/>
    <property type="match status" value="1"/>
</dbReference>
<keyword evidence="2 6" id="KW-0238">DNA-binding</keyword>